<dbReference type="Proteomes" id="UP000605805">
    <property type="component" value="Unassembled WGS sequence"/>
</dbReference>
<proteinExistence type="predicted"/>
<dbReference type="AlphaFoldDB" id="A0A832YXR8"/>
<name>A0A832YXR8_9CREN</name>
<dbReference type="EMBL" id="DQTV01000037">
    <property type="protein sequence ID" value="HIP56759.1"/>
    <property type="molecule type" value="Genomic_DNA"/>
</dbReference>
<sequence>MSESVEREARRQLVVYLDELEHAFIRYDEISDTLYINLSNEEADETLLLENNIIVHVKNNRIIGLTILDLLRRVKEA</sequence>
<evidence type="ECO:0000313" key="2">
    <source>
        <dbReference type="Proteomes" id="UP000605805"/>
    </source>
</evidence>
<dbReference type="InterPro" id="IPR019270">
    <property type="entry name" value="DUF2283"/>
</dbReference>
<dbReference type="Pfam" id="PF10049">
    <property type="entry name" value="DUF2283"/>
    <property type="match status" value="1"/>
</dbReference>
<reference evidence="1" key="1">
    <citation type="journal article" date="2020" name="ISME J.">
        <title>Gammaproteobacteria mediating utilization of methyl-, sulfur- and petroleum organic compounds in deep ocean hydrothermal plumes.</title>
        <authorList>
            <person name="Zhou Z."/>
            <person name="Liu Y."/>
            <person name="Pan J."/>
            <person name="Cron B.R."/>
            <person name="Toner B.M."/>
            <person name="Anantharaman K."/>
            <person name="Breier J.A."/>
            <person name="Dick G.J."/>
            <person name="Li M."/>
        </authorList>
    </citation>
    <scope>NUCLEOTIDE SEQUENCE</scope>
    <source>
        <strain evidence="1">SZUA-1435</strain>
    </source>
</reference>
<accession>A0A832YXR8</accession>
<protein>
    <submittedName>
        <fullName evidence="1">DUF2283 domain-containing protein</fullName>
    </submittedName>
</protein>
<evidence type="ECO:0000313" key="1">
    <source>
        <dbReference type="EMBL" id="HIP56759.1"/>
    </source>
</evidence>
<organism evidence="1 2">
    <name type="scientific">Ignisphaera aggregans</name>
    <dbReference type="NCBI Taxonomy" id="334771"/>
    <lineage>
        <taxon>Archaea</taxon>
        <taxon>Thermoproteota</taxon>
        <taxon>Thermoprotei</taxon>
        <taxon>Desulfurococcales</taxon>
        <taxon>Desulfurococcaceae</taxon>
        <taxon>Ignisphaera</taxon>
    </lineage>
</organism>
<gene>
    <name evidence="1" type="ORF">EYH02_01620</name>
</gene>
<comment type="caution">
    <text evidence="1">The sequence shown here is derived from an EMBL/GenBank/DDBJ whole genome shotgun (WGS) entry which is preliminary data.</text>
</comment>